<gene>
    <name evidence="3" type="ORF">A3F84_09925</name>
</gene>
<sequence>MRDRGPERPDYLPLLTPIRGIAALWVVFFHLPAYFRLPSIREYLQGLEEGYLACDLFFVLSGFVLSHVYTASFDHKVEFKTYIRFMYARLSRIYPLHAFVLLLFVLLEVVKWTLLYVAGLNIAAQEQPFAGTRSPSSLAAQLLLLNGWGISGQHSWNFPSWSISTEWWVYAVFPFLILAMRRFSVRSRGVLSILCLGGLYILESLHGDLRLNLTGGAAMFRCLFEFALGMLVYTAYKGRTRRLNRWTTPALVLSPLAVAAVIFAGLPDTCVVLAACVTVLSAALQGPGRLTTLLGSRCMTFLGEISYSVYLMQIFVFELLRKVSAVLLQGMALGPGSPSVVWETLFAAGTVAAVIGASTLTYRYVERPVQSVLRRLIAKP</sequence>
<comment type="caution">
    <text evidence="3">The sequence shown here is derived from an EMBL/GenBank/DDBJ whole genome shotgun (WGS) entry which is preliminary data.</text>
</comment>
<keyword evidence="1" id="KW-1133">Transmembrane helix</keyword>
<feature type="transmembrane region" description="Helical" evidence="1">
    <location>
        <begin position="93"/>
        <end position="114"/>
    </location>
</feature>
<feature type="transmembrane region" description="Helical" evidence="1">
    <location>
        <begin position="218"/>
        <end position="236"/>
    </location>
</feature>
<dbReference type="GO" id="GO:0016020">
    <property type="term" value="C:membrane"/>
    <property type="evidence" value="ECO:0007669"/>
    <property type="project" value="TreeGrafter"/>
</dbReference>
<feature type="transmembrane region" description="Helical" evidence="1">
    <location>
        <begin position="12"/>
        <end position="30"/>
    </location>
</feature>
<evidence type="ECO:0000313" key="4">
    <source>
        <dbReference type="Proteomes" id="UP000178606"/>
    </source>
</evidence>
<dbReference type="PANTHER" id="PTHR23028">
    <property type="entry name" value="ACETYLTRANSFERASE"/>
    <property type="match status" value="1"/>
</dbReference>
<organism evidence="3 4">
    <name type="scientific">Handelsmanbacteria sp. (strain RIFCSPLOWO2_12_FULL_64_10)</name>
    <dbReference type="NCBI Taxonomy" id="1817868"/>
    <lineage>
        <taxon>Bacteria</taxon>
        <taxon>Candidatus Handelsmaniibacteriota</taxon>
    </lineage>
</organism>
<feature type="transmembrane region" description="Helical" evidence="1">
    <location>
        <begin position="340"/>
        <end position="365"/>
    </location>
</feature>
<name>A0A1F6CA83_HANXR</name>
<dbReference type="InterPro" id="IPR050879">
    <property type="entry name" value="Acyltransferase_3"/>
</dbReference>
<dbReference type="AlphaFoldDB" id="A0A1F6CA83"/>
<reference evidence="3 4" key="1">
    <citation type="journal article" date="2016" name="Nat. Commun.">
        <title>Thousands of microbial genomes shed light on interconnected biogeochemical processes in an aquifer system.</title>
        <authorList>
            <person name="Anantharaman K."/>
            <person name="Brown C.T."/>
            <person name="Hug L.A."/>
            <person name="Sharon I."/>
            <person name="Castelle C.J."/>
            <person name="Probst A.J."/>
            <person name="Thomas B.C."/>
            <person name="Singh A."/>
            <person name="Wilkins M.J."/>
            <person name="Karaoz U."/>
            <person name="Brodie E.L."/>
            <person name="Williams K.H."/>
            <person name="Hubbard S.S."/>
            <person name="Banfield J.F."/>
        </authorList>
    </citation>
    <scope>NUCLEOTIDE SEQUENCE [LARGE SCALE GENOMIC DNA]</scope>
    <source>
        <strain evidence="4">RIFCSPLOWO2_12_FULL_64_10</strain>
    </source>
</reference>
<protein>
    <recommendedName>
        <fullName evidence="2">Acyltransferase 3 domain-containing protein</fullName>
    </recommendedName>
</protein>
<feature type="transmembrane region" description="Helical" evidence="1">
    <location>
        <begin position="272"/>
        <end position="294"/>
    </location>
</feature>
<dbReference type="GO" id="GO:0016747">
    <property type="term" value="F:acyltransferase activity, transferring groups other than amino-acyl groups"/>
    <property type="evidence" value="ECO:0007669"/>
    <property type="project" value="InterPro"/>
</dbReference>
<dbReference type="GO" id="GO:0000271">
    <property type="term" value="P:polysaccharide biosynthetic process"/>
    <property type="evidence" value="ECO:0007669"/>
    <property type="project" value="TreeGrafter"/>
</dbReference>
<dbReference type="Proteomes" id="UP000178606">
    <property type="component" value="Unassembled WGS sequence"/>
</dbReference>
<proteinExistence type="predicted"/>
<evidence type="ECO:0000256" key="1">
    <source>
        <dbReference type="SAM" id="Phobius"/>
    </source>
</evidence>
<feature type="transmembrane region" description="Helical" evidence="1">
    <location>
        <begin position="50"/>
        <end position="72"/>
    </location>
</feature>
<feature type="transmembrane region" description="Helical" evidence="1">
    <location>
        <begin position="301"/>
        <end position="320"/>
    </location>
</feature>
<keyword evidence="1" id="KW-0472">Membrane</keyword>
<feature type="transmembrane region" description="Helical" evidence="1">
    <location>
        <begin position="190"/>
        <end position="206"/>
    </location>
</feature>
<dbReference type="EMBL" id="MFKF01000343">
    <property type="protein sequence ID" value="OGG46093.1"/>
    <property type="molecule type" value="Genomic_DNA"/>
</dbReference>
<feature type="transmembrane region" description="Helical" evidence="1">
    <location>
        <begin position="167"/>
        <end position="183"/>
    </location>
</feature>
<accession>A0A1F6CA83</accession>
<evidence type="ECO:0000259" key="2">
    <source>
        <dbReference type="Pfam" id="PF01757"/>
    </source>
</evidence>
<feature type="domain" description="Acyltransferase 3" evidence="2">
    <location>
        <begin position="18"/>
        <end position="357"/>
    </location>
</feature>
<keyword evidence="1" id="KW-0812">Transmembrane</keyword>
<dbReference type="Pfam" id="PF01757">
    <property type="entry name" value="Acyl_transf_3"/>
    <property type="match status" value="1"/>
</dbReference>
<dbReference type="PANTHER" id="PTHR23028:SF53">
    <property type="entry name" value="ACYL_TRANSF_3 DOMAIN-CONTAINING PROTEIN"/>
    <property type="match status" value="1"/>
</dbReference>
<dbReference type="InterPro" id="IPR002656">
    <property type="entry name" value="Acyl_transf_3_dom"/>
</dbReference>
<evidence type="ECO:0000313" key="3">
    <source>
        <dbReference type="EMBL" id="OGG46093.1"/>
    </source>
</evidence>
<feature type="transmembrane region" description="Helical" evidence="1">
    <location>
        <begin position="248"/>
        <end position="266"/>
    </location>
</feature>